<evidence type="ECO:0000313" key="2">
    <source>
        <dbReference type="EMBL" id="MEE2049833.1"/>
    </source>
</evidence>
<evidence type="ECO:0008006" key="4">
    <source>
        <dbReference type="Google" id="ProtNLM"/>
    </source>
</evidence>
<dbReference type="RefSeq" id="WP_330157090.1">
    <property type="nucleotide sequence ID" value="NZ_BAAAJA010000011.1"/>
</dbReference>
<dbReference type="Proteomes" id="UP001348641">
    <property type="component" value="Unassembled WGS sequence"/>
</dbReference>
<proteinExistence type="predicted"/>
<gene>
    <name evidence="2" type="ORF">Q8A49_04925</name>
</gene>
<feature type="region of interest" description="Disordered" evidence="1">
    <location>
        <begin position="164"/>
        <end position="189"/>
    </location>
</feature>
<name>A0ABU7KKL1_9ACTN</name>
<comment type="caution">
    <text evidence="2">The sequence shown here is derived from an EMBL/GenBank/DDBJ whole genome shotgun (WGS) entry which is preliminary data.</text>
</comment>
<organism evidence="2 3">
    <name type="scientific">Nocardiopsis tropica</name>
    <dbReference type="NCBI Taxonomy" id="109330"/>
    <lineage>
        <taxon>Bacteria</taxon>
        <taxon>Bacillati</taxon>
        <taxon>Actinomycetota</taxon>
        <taxon>Actinomycetes</taxon>
        <taxon>Streptosporangiales</taxon>
        <taxon>Nocardiopsidaceae</taxon>
        <taxon>Nocardiopsis</taxon>
    </lineage>
</organism>
<reference evidence="2 3" key="1">
    <citation type="submission" date="2023-07" db="EMBL/GenBank/DDBJ databases">
        <authorList>
            <person name="Girao M."/>
            <person name="Carvalho M.F."/>
        </authorList>
    </citation>
    <scope>NUCLEOTIDE SEQUENCE [LARGE SCALE GENOMIC DNA]</scope>
    <source>
        <strain evidence="2 3">66/93</strain>
    </source>
</reference>
<sequence>MHWMRAKTARRSGLSKSTIGRIRKAFNLRPHRTEGFKLSNDPLFVDKAVDVVWLYPNPPENTVVYGVDEKSQVQALGRSKPALPMMPGMPDKRSPAYVRHGTTTLFTALNIQDGSVIGKAHRSHRATGFKKLLALMDEQVPEHLQVHVVCDIHSTHWAVSSSSDGLDAVEDRGSNPVSPTSRRSDLARA</sequence>
<accession>A0ABU7KKL1</accession>
<evidence type="ECO:0000313" key="3">
    <source>
        <dbReference type="Proteomes" id="UP001348641"/>
    </source>
</evidence>
<dbReference type="EMBL" id="JAUUCC010000008">
    <property type="protein sequence ID" value="MEE2049833.1"/>
    <property type="molecule type" value="Genomic_DNA"/>
</dbReference>
<protein>
    <recommendedName>
        <fullName evidence="4">Transposase</fullName>
    </recommendedName>
</protein>
<evidence type="ECO:0000256" key="1">
    <source>
        <dbReference type="SAM" id="MobiDB-lite"/>
    </source>
</evidence>